<sequence length="298" mass="32896">MSKFDQFNVFSTNYKTVEVGIPVDILIPRGLSPGTYPSIVRFHGGGYTHNIDILMKDVSESHYFLPDYRFIPESTGLDILDGLDDLWTWLHTEMPNSLEWATTTTISANSGQLMTVGDSAGWLSVDFAMGHAAETRACIGEFPSFDPQSPGFTKPEPPNSNPNGSQYPESTIDNHLAKCTTGSVVASDPTLSRFPIIGAMMEHGRFLDYFGRATKLLPLERLNAGDKTLLLFIIHGLQDSVVPVEGSEKFVQKVLEQDLKTKVQLSLYPGDHGLDIPFNLDHPWLADGLKLVIPSWLG</sequence>
<dbReference type="InterPro" id="IPR029058">
    <property type="entry name" value="AB_hydrolase_fold"/>
</dbReference>
<feature type="region of interest" description="Disordered" evidence="1">
    <location>
        <begin position="146"/>
        <end position="171"/>
    </location>
</feature>
<dbReference type="AlphaFoldDB" id="A0A017S3W6"/>
<dbReference type="EMBL" id="KK088452">
    <property type="protein sequence ID" value="EYE90885.1"/>
    <property type="molecule type" value="Genomic_DNA"/>
</dbReference>
<evidence type="ECO:0000256" key="1">
    <source>
        <dbReference type="SAM" id="MobiDB-lite"/>
    </source>
</evidence>
<dbReference type="GeneID" id="63695592"/>
<accession>A0A017S3W6</accession>
<feature type="compositionally biased region" description="Polar residues" evidence="1">
    <location>
        <begin position="161"/>
        <end position="171"/>
    </location>
</feature>
<dbReference type="HOGENOM" id="CLU_012494_9_1_1"/>
<evidence type="ECO:0000313" key="3">
    <source>
        <dbReference type="Proteomes" id="UP000019804"/>
    </source>
</evidence>
<keyword evidence="3" id="KW-1185">Reference proteome</keyword>
<evidence type="ECO:0000313" key="2">
    <source>
        <dbReference type="EMBL" id="EYE90885.1"/>
    </source>
</evidence>
<name>A0A017S3W6_ASPRC</name>
<gene>
    <name evidence="2" type="ORF">EURHEDRAFT_406577</name>
</gene>
<proteinExistence type="predicted"/>
<dbReference type="RefSeq" id="XP_040634575.1">
    <property type="nucleotide sequence ID" value="XM_040780468.1"/>
</dbReference>
<protein>
    <submittedName>
        <fullName evidence="2">Uncharacterized protein</fullName>
    </submittedName>
</protein>
<reference evidence="3" key="1">
    <citation type="journal article" date="2014" name="Nat. Commun.">
        <title>Genomic adaptations of the halophilic Dead Sea filamentous fungus Eurotium rubrum.</title>
        <authorList>
            <person name="Kis-Papo T."/>
            <person name="Weig A.R."/>
            <person name="Riley R."/>
            <person name="Persoh D."/>
            <person name="Salamov A."/>
            <person name="Sun H."/>
            <person name="Lipzen A."/>
            <person name="Wasser S.P."/>
            <person name="Rambold G."/>
            <person name="Grigoriev I.V."/>
            <person name="Nevo E."/>
        </authorList>
    </citation>
    <scope>NUCLEOTIDE SEQUENCE [LARGE SCALE GENOMIC DNA]</scope>
    <source>
        <strain evidence="3">CBS 135680</strain>
    </source>
</reference>
<dbReference type="Proteomes" id="UP000019804">
    <property type="component" value="Unassembled WGS sequence"/>
</dbReference>
<dbReference type="Gene3D" id="3.40.50.1820">
    <property type="entry name" value="alpha/beta hydrolase"/>
    <property type="match status" value="1"/>
</dbReference>
<dbReference type="OrthoDB" id="19653at2759"/>
<dbReference type="STRING" id="1388766.A0A017S3W6"/>
<dbReference type="SUPFAM" id="SSF53474">
    <property type="entry name" value="alpha/beta-Hydrolases"/>
    <property type="match status" value="1"/>
</dbReference>
<organism evidence="2 3">
    <name type="scientific">Aspergillus ruber (strain CBS 135680)</name>
    <dbReference type="NCBI Taxonomy" id="1388766"/>
    <lineage>
        <taxon>Eukaryota</taxon>
        <taxon>Fungi</taxon>
        <taxon>Dikarya</taxon>
        <taxon>Ascomycota</taxon>
        <taxon>Pezizomycotina</taxon>
        <taxon>Eurotiomycetes</taxon>
        <taxon>Eurotiomycetidae</taxon>
        <taxon>Eurotiales</taxon>
        <taxon>Aspergillaceae</taxon>
        <taxon>Aspergillus</taxon>
        <taxon>Aspergillus subgen. Aspergillus</taxon>
    </lineage>
</organism>